<gene>
    <name evidence="1" type="ORF">ACFQ34_08100</name>
</gene>
<accession>A0ABW3VFV7</accession>
<sequence>MDDAGIRDRVRAALDESAFRARAGTVPPTRMVTGARTRTWSVLRSLRANAAREILSCDDTTNLIRADVPDRIRELGPQTLTAAAERGVAIRQVTTRAGLAADRDLGAIVHRAGGQARVVETIPFKISIIDRQVACLATDHSVLADGFHLVRDPVLVAALVAVHRQLWGTGEEADPGPELPGRLATLVPALASGEPDDVACRRIGLSPRTYSRRVAELLAVLGVQTRFQAGIEATRRGWI</sequence>
<organism evidence="1 2">
    <name type="scientific">Pseudonocardia benzenivorans</name>
    <dbReference type="NCBI Taxonomy" id="228005"/>
    <lineage>
        <taxon>Bacteria</taxon>
        <taxon>Bacillati</taxon>
        <taxon>Actinomycetota</taxon>
        <taxon>Actinomycetes</taxon>
        <taxon>Pseudonocardiales</taxon>
        <taxon>Pseudonocardiaceae</taxon>
        <taxon>Pseudonocardia</taxon>
    </lineage>
</organism>
<dbReference type="RefSeq" id="WP_013673028.1">
    <property type="nucleotide sequence ID" value="NZ_BAABKS010000040.1"/>
</dbReference>
<name>A0ABW3VFV7_9PSEU</name>
<reference evidence="2" key="1">
    <citation type="journal article" date="2019" name="Int. J. Syst. Evol. Microbiol.">
        <title>The Global Catalogue of Microorganisms (GCM) 10K type strain sequencing project: providing services to taxonomists for standard genome sequencing and annotation.</title>
        <authorList>
            <consortium name="The Broad Institute Genomics Platform"/>
            <consortium name="The Broad Institute Genome Sequencing Center for Infectious Disease"/>
            <person name="Wu L."/>
            <person name="Ma J."/>
        </authorList>
    </citation>
    <scope>NUCLEOTIDE SEQUENCE [LARGE SCALE GENOMIC DNA]</scope>
    <source>
        <strain evidence="2">CCUG 49018</strain>
    </source>
</reference>
<dbReference type="Proteomes" id="UP001597182">
    <property type="component" value="Unassembled WGS sequence"/>
</dbReference>
<dbReference type="InterPro" id="IPR036388">
    <property type="entry name" value="WH-like_DNA-bd_sf"/>
</dbReference>
<dbReference type="Gene3D" id="1.10.10.10">
    <property type="entry name" value="Winged helix-like DNA-binding domain superfamily/Winged helix DNA-binding domain"/>
    <property type="match status" value="1"/>
</dbReference>
<protein>
    <submittedName>
        <fullName evidence="1">Response regulator transcription factor</fullName>
    </submittedName>
</protein>
<evidence type="ECO:0000313" key="1">
    <source>
        <dbReference type="EMBL" id="MFD1233240.1"/>
    </source>
</evidence>
<keyword evidence="2" id="KW-1185">Reference proteome</keyword>
<proteinExistence type="predicted"/>
<comment type="caution">
    <text evidence="1">The sequence shown here is derived from an EMBL/GenBank/DDBJ whole genome shotgun (WGS) entry which is preliminary data.</text>
</comment>
<dbReference type="EMBL" id="JBHTMB010000054">
    <property type="protein sequence ID" value="MFD1233240.1"/>
    <property type="molecule type" value="Genomic_DNA"/>
</dbReference>
<evidence type="ECO:0000313" key="2">
    <source>
        <dbReference type="Proteomes" id="UP001597182"/>
    </source>
</evidence>